<evidence type="ECO:0000256" key="2">
    <source>
        <dbReference type="ARBA" id="ARBA00007163"/>
    </source>
</evidence>
<reference evidence="11" key="2">
    <citation type="submission" date="2025-08" db="UniProtKB">
        <authorList>
            <consortium name="RefSeq"/>
        </authorList>
    </citation>
    <scope>IDENTIFICATION</scope>
    <source>
        <tissue evidence="11">Leaf</tissue>
    </source>
</reference>
<dbReference type="PANTHER" id="PTHR45693">
    <property type="entry name" value="TRANSCRIPTION FACTOR TGA9"/>
    <property type="match status" value="1"/>
</dbReference>
<evidence type="ECO:0000256" key="6">
    <source>
        <dbReference type="ARBA" id="ARBA00023242"/>
    </source>
</evidence>
<organism evidence="10 11">
    <name type="scientific">Ananas comosus</name>
    <name type="common">Pineapple</name>
    <name type="synonym">Ananas ananas</name>
    <dbReference type="NCBI Taxonomy" id="4615"/>
    <lineage>
        <taxon>Eukaryota</taxon>
        <taxon>Viridiplantae</taxon>
        <taxon>Streptophyta</taxon>
        <taxon>Embryophyta</taxon>
        <taxon>Tracheophyta</taxon>
        <taxon>Spermatophyta</taxon>
        <taxon>Magnoliopsida</taxon>
        <taxon>Liliopsida</taxon>
        <taxon>Poales</taxon>
        <taxon>Bromeliaceae</taxon>
        <taxon>Bromelioideae</taxon>
        <taxon>Ananas</taxon>
    </lineage>
</organism>
<comment type="similarity">
    <text evidence="2">Belongs to the bZIP family.</text>
</comment>
<dbReference type="SMART" id="SM00338">
    <property type="entry name" value="BRLZ"/>
    <property type="match status" value="1"/>
</dbReference>
<sequence>MMELYPGYLEEHFHHLNPSSNSMTTASTQFVTSRRMGIYEPNHQMSMWDESFKAESSQNTSASTVLEADAKLDNKLLDVPHETFGPSKKYDQEANKPSEKIQRRLAQNREAARKSRLRKKAYVQQLESSRIKLAQLEQELERARQQGVYIAGHLGESTLGLTGAVDSGIAAFKMEYDHWVAEQCRQTSAERFFLWIGGFRPSELLKVLSPHLDTLTEQQVSAVCSLQHSSEQAEDALSQGLDKLQQTLAETLTSYPLGASDVGNYMEQMANAMGKLEALVSFVKQADLLRQQTLQQMCTILTTRQAVRGLLALGDYFQRLRTLSSLWAARPREPA</sequence>
<comment type="subcellular location">
    <subcellularLocation>
        <location evidence="1">Nucleus</location>
    </subcellularLocation>
</comment>
<accession>A0A6P5ENH9</accession>
<name>A0A6P5ENH9_ANACO</name>
<proteinExistence type="inferred from homology"/>
<dbReference type="PANTHER" id="PTHR45693:SF36">
    <property type="entry name" value="TRANSCRIPTION FACTOR TGA4"/>
    <property type="match status" value="1"/>
</dbReference>
<protein>
    <submittedName>
        <fullName evidence="11">Transcription factor TGA4 isoform X3</fullName>
    </submittedName>
</protein>
<dbReference type="Gene3D" id="1.20.5.170">
    <property type="match status" value="1"/>
</dbReference>
<feature type="domain" description="BZIP" evidence="8">
    <location>
        <begin position="98"/>
        <end position="142"/>
    </location>
</feature>
<dbReference type="GO" id="GO:0006351">
    <property type="term" value="P:DNA-templated transcription"/>
    <property type="evidence" value="ECO:0007669"/>
    <property type="project" value="InterPro"/>
</dbReference>
<feature type="domain" description="DOG1" evidence="9">
    <location>
        <begin position="115"/>
        <end position="330"/>
    </location>
</feature>
<evidence type="ECO:0000313" key="10">
    <source>
        <dbReference type="Proteomes" id="UP000515123"/>
    </source>
</evidence>
<evidence type="ECO:0000259" key="8">
    <source>
        <dbReference type="PROSITE" id="PS50217"/>
    </source>
</evidence>
<keyword evidence="10" id="KW-1185">Reference proteome</keyword>
<dbReference type="PROSITE" id="PS50217">
    <property type="entry name" value="BZIP"/>
    <property type="match status" value="1"/>
</dbReference>
<dbReference type="RefSeq" id="XP_020082898.1">
    <property type="nucleotide sequence ID" value="XM_020227309.1"/>
</dbReference>
<gene>
    <name evidence="11" type="primary">LOC109706478</name>
</gene>
<evidence type="ECO:0000313" key="11">
    <source>
        <dbReference type="RefSeq" id="XP_020082898.1"/>
    </source>
</evidence>
<keyword evidence="5" id="KW-0804">Transcription</keyword>
<dbReference type="InterPro" id="IPR025422">
    <property type="entry name" value="TGA_domain"/>
</dbReference>
<dbReference type="PROSITE" id="PS51806">
    <property type="entry name" value="DOG1"/>
    <property type="match status" value="1"/>
</dbReference>
<dbReference type="SUPFAM" id="SSF57959">
    <property type="entry name" value="Leucine zipper domain"/>
    <property type="match status" value="1"/>
</dbReference>
<keyword evidence="4" id="KW-0238">DNA-binding</keyword>
<dbReference type="FunFam" id="1.20.5.170:FF:000019">
    <property type="entry name" value="BZIP family transcription factor"/>
    <property type="match status" value="1"/>
</dbReference>
<keyword evidence="7" id="KW-0175">Coiled coil</keyword>
<dbReference type="GO" id="GO:0043565">
    <property type="term" value="F:sequence-specific DNA binding"/>
    <property type="evidence" value="ECO:0007669"/>
    <property type="project" value="InterPro"/>
</dbReference>
<dbReference type="Pfam" id="PF00170">
    <property type="entry name" value="bZIP_1"/>
    <property type="match status" value="1"/>
</dbReference>
<evidence type="ECO:0000259" key="9">
    <source>
        <dbReference type="PROSITE" id="PS51806"/>
    </source>
</evidence>
<dbReference type="GO" id="GO:0003700">
    <property type="term" value="F:DNA-binding transcription factor activity"/>
    <property type="evidence" value="ECO:0007669"/>
    <property type="project" value="InterPro"/>
</dbReference>
<keyword evidence="6" id="KW-0539">Nucleus</keyword>
<evidence type="ECO:0000256" key="4">
    <source>
        <dbReference type="ARBA" id="ARBA00023125"/>
    </source>
</evidence>
<dbReference type="OrthoDB" id="2015618at2759"/>
<dbReference type="GeneID" id="109706478"/>
<dbReference type="InterPro" id="IPR046347">
    <property type="entry name" value="bZIP_sf"/>
</dbReference>
<dbReference type="InterPro" id="IPR004827">
    <property type="entry name" value="bZIP"/>
</dbReference>
<dbReference type="AlphaFoldDB" id="A0A6P5ENH9"/>
<evidence type="ECO:0000256" key="5">
    <source>
        <dbReference type="ARBA" id="ARBA00023163"/>
    </source>
</evidence>
<dbReference type="PROSITE" id="PS00036">
    <property type="entry name" value="BZIP_BASIC"/>
    <property type="match status" value="1"/>
</dbReference>
<dbReference type="Proteomes" id="UP000515123">
    <property type="component" value="Linkage group 2"/>
</dbReference>
<evidence type="ECO:0000256" key="3">
    <source>
        <dbReference type="ARBA" id="ARBA00023015"/>
    </source>
</evidence>
<keyword evidence="3" id="KW-0805">Transcription regulation</keyword>
<evidence type="ECO:0000256" key="1">
    <source>
        <dbReference type="ARBA" id="ARBA00004123"/>
    </source>
</evidence>
<dbReference type="GO" id="GO:0005634">
    <property type="term" value="C:nucleus"/>
    <property type="evidence" value="ECO:0007669"/>
    <property type="project" value="UniProtKB-SubCell"/>
</dbReference>
<dbReference type="Pfam" id="PF14144">
    <property type="entry name" value="DOG1"/>
    <property type="match status" value="1"/>
</dbReference>
<feature type="coiled-coil region" evidence="7">
    <location>
        <begin position="119"/>
        <end position="146"/>
    </location>
</feature>
<reference evidence="10" key="1">
    <citation type="journal article" date="2015" name="Nat. Genet.">
        <title>The pineapple genome and the evolution of CAM photosynthesis.</title>
        <authorList>
            <person name="Ming R."/>
            <person name="VanBuren R."/>
            <person name="Wai C.M."/>
            <person name="Tang H."/>
            <person name="Schatz M.C."/>
            <person name="Bowers J.E."/>
            <person name="Lyons E."/>
            <person name="Wang M.L."/>
            <person name="Chen J."/>
            <person name="Biggers E."/>
            <person name="Zhang J."/>
            <person name="Huang L."/>
            <person name="Zhang L."/>
            <person name="Miao W."/>
            <person name="Zhang J."/>
            <person name="Ye Z."/>
            <person name="Miao C."/>
            <person name="Lin Z."/>
            <person name="Wang H."/>
            <person name="Zhou H."/>
            <person name="Yim W.C."/>
            <person name="Priest H.D."/>
            <person name="Zheng C."/>
            <person name="Woodhouse M."/>
            <person name="Edger P.P."/>
            <person name="Guyot R."/>
            <person name="Guo H.B."/>
            <person name="Guo H."/>
            <person name="Zheng G."/>
            <person name="Singh R."/>
            <person name="Sharma A."/>
            <person name="Min X."/>
            <person name="Zheng Y."/>
            <person name="Lee H."/>
            <person name="Gurtowski J."/>
            <person name="Sedlazeck F.J."/>
            <person name="Harkess A."/>
            <person name="McKain M.R."/>
            <person name="Liao Z."/>
            <person name="Fang J."/>
            <person name="Liu J."/>
            <person name="Zhang X."/>
            <person name="Zhang Q."/>
            <person name="Hu W."/>
            <person name="Qin Y."/>
            <person name="Wang K."/>
            <person name="Chen L.Y."/>
            <person name="Shirley N."/>
            <person name="Lin Y.R."/>
            <person name="Liu L.Y."/>
            <person name="Hernandez A.G."/>
            <person name="Wright C.L."/>
            <person name="Bulone V."/>
            <person name="Tuskan G.A."/>
            <person name="Heath K."/>
            <person name="Zee F."/>
            <person name="Moore P.H."/>
            <person name="Sunkar R."/>
            <person name="Leebens-Mack J.H."/>
            <person name="Mockler T."/>
            <person name="Bennetzen J.L."/>
            <person name="Freeling M."/>
            <person name="Sankoff D."/>
            <person name="Paterson A.H."/>
            <person name="Zhu X."/>
            <person name="Yang X."/>
            <person name="Smith J.A."/>
            <person name="Cushman J.C."/>
            <person name="Paull R.E."/>
            <person name="Yu Q."/>
        </authorList>
    </citation>
    <scope>NUCLEOTIDE SEQUENCE [LARGE SCALE GENOMIC DNA]</scope>
    <source>
        <strain evidence="10">cv. F153</strain>
    </source>
</reference>
<evidence type="ECO:0000256" key="7">
    <source>
        <dbReference type="SAM" id="Coils"/>
    </source>
</evidence>